<accession>A0A5C6DIY7</accession>
<organism evidence="5 6">
    <name type="scientific">Novipirellula artificiosorum</name>
    <dbReference type="NCBI Taxonomy" id="2528016"/>
    <lineage>
        <taxon>Bacteria</taxon>
        <taxon>Pseudomonadati</taxon>
        <taxon>Planctomycetota</taxon>
        <taxon>Planctomycetia</taxon>
        <taxon>Pirellulales</taxon>
        <taxon>Pirellulaceae</taxon>
        <taxon>Novipirellula</taxon>
    </lineage>
</organism>
<evidence type="ECO:0000313" key="5">
    <source>
        <dbReference type="EMBL" id="TWU36064.1"/>
    </source>
</evidence>
<dbReference type="SUPFAM" id="SSF55781">
    <property type="entry name" value="GAF domain-like"/>
    <property type="match status" value="1"/>
</dbReference>
<dbReference type="OrthoDB" id="250169at2"/>
<evidence type="ECO:0000313" key="6">
    <source>
        <dbReference type="Proteomes" id="UP000319143"/>
    </source>
</evidence>
<sequence>MDNGADQRLAASSTTEETFRTFCSLLWHGSPATCSPAIPYHYRATISVTTTTPSYLRIHQGPRTTAASKNNYDNAEAIEGFWQAFGDATGWRVAPSKPRSSAGLKLLPNVNCDSLADPSESSPSVTQNSALRLAESATRLAEQLIRSRESLRQQEMELAARATIISDADTRQKLADRIGQILANAAEACGCDAAALYLLDDDTQVLNTRAVYGLPLSRLEDAPRELRGSRGDLEALVRNVVTVDEFHAGGVDTWSSPEPFQAGICASLLDDSVPIGTLWLFADEVKAFKKSDQAAARMAAAAISCELSRAAASREQKAQHKRAESIADLTEWQHLSLPTGNELAPGWRADGMIESPCQHAIGWHTWDILPDGTIMMAIGESVDPSLRGAVQAVVARSAMTAHSGYRHSPAQMIQRIGDSLWQTNSGDQLMSMLYFQIDPETGDGSFAAAGSITAMISSRYGYRPLVDGRSESIGVQIDVRPATGSFSLLQGETLLAFTDGLSVDGATQTFLGDCLRTSMAAADKNPLAAIRRKMVDRPLTKERGAMTLLRN</sequence>
<dbReference type="InterPro" id="IPR052016">
    <property type="entry name" value="Bact_Sigma-Reg"/>
</dbReference>
<dbReference type="Pfam" id="PF07228">
    <property type="entry name" value="SpoIIE"/>
    <property type="match status" value="1"/>
</dbReference>
<dbReference type="Pfam" id="PF01590">
    <property type="entry name" value="GAF"/>
    <property type="match status" value="1"/>
</dbReference>
<dbReference type="InterPro" id="IPR036457">
    <property type="entry name" value="PPM-type-like_dom_sf"/>
</dbReference>
<evidence type="ECO:0000256" key="1">
    <source>
        <dbReference type="ARBA" id="ARBA00022801"/>
    </source>
</evidence>
<name>A0A5C6DIY7_9BACT</name>
<evidence type="ECO:0000259" key="4">
    <source>
        <dbReference type="Pfam" id="PF07228"/>
    </source>
</evidence>
<gene>
    <name evidence="5" type="ORF">Poly41_38170</name>
</gene>
<dbReference type="Gene3D" id="3.60.40.10">
    <property type="entry name" value="PPM-type phosphatase domain"/>
    <property type="match status" value="1"/>
</dbReference>
<keyword evidence="2" id="KW-0175">Coiled coil</keyword>
<feature type="domain" description="GAF" evidence="3">
    <location>
        <begin position="180"/>
        <end position="305"/>
    </location>
</feature>
<protein>
    <submittedName>
        <fullName evidence="5">Stage II sporulation protein E (SpoIIE)</fullName>
    </submittedName>
</protein>
<dbReference type="InterPro" id="IPR001932">
    <property type="entry name" value="PPM-type_phosphatase-like_dom"/>
</dbReference>
<dbReference type="InterPro" id="IPR029016">
    <property type="entry name" value="GAF-like_dom_sf"/>
</dbReference>
<dbReference type="AlphaFoldDB" id="A0A5C6DIY7"/>
<dbReference type="InterPro" id="IPR003018">
    <property type="entry name" value="GAF"/>
</dbReference>
<dbReference type="EMBL" id="SJPV01000006">
    <property type="protein sequence ID" value="TWU36064.1"/>
    <property type="molecule type" value="Genomic_DNA"/>
</dbReference>
<dbReference type="Gene3D" id="3.30.450.40">
    <property type="match status" value="1"/>
</dbReference>
<feature type="domain" description="PPM-type phosphatase" evidence="4">
    <location>
        <begin position="370"/>
        <end position="536"/>
    </location>
</feature>
<keyword evidence="6" id="KW-1185">Reference proteome</keyword>
<keyword evidence="1" id="KW-0378">Hydrolase</keyword>
<reference evidence="5 6" key="1">
    <citation type="submission" date="2019-02" db="EMBL/GenBank/DDBJ databases">
        <title>Deep-cultivation of Planctomycetes and their phenomic and genomic characterization uncovers novel biology.</title>
        <authorList>
            <person name="Wiegand S."/>
            <person name="Jogler M."/>
            <person name="Boedeker C."/>
            <person name="Pinto D."/>
            <person name="Vollmers J."/>
            <person name="Rivas-Marin E."/>
            <person name="Kohn T."/>
            <person name="Peeters S.H."/>
            <person name="Heuer A."/>
            <person name="Rast P."/>
            <person name="Oberbeckmann S."/>
            <person name="Bunk B."/>
            <person name="Jeske O."/>
            <person name="Meyerdierks A."/>
            <person name="Storesund J.E."/>
            <person name="Kallscheuer N."/>
            <person name="Luecker S."/>
            <person name="Lage O.M."/>
            <person name="Pohl T."/>
            <person name="Merkel B.J."/>
            <person name="Hornburger P."/>
            <person name="Mueller R.-W."/>
            <person name="Bruemmer F."/>
            <person name="Labrenz M."/>
            <person name="Spormann A.M."/>
            <person name="Op Den Camp H."/>
            <person name="Overmann J."/>
            <person name="Amann R."/>
            <person name="Jetten M.S.M."/>
            <person name="Mascher T."/>
            <person name="Medema M.H."/>
            <person name="Devos D.P."/>
            <person name="Kaster A.-K."/>
            <person name="Ovreas L."/>
            <person name="Rohde M."/>
            <person name="Galperin M.Y."/>
            <person name="Jogler C."/>
        </authorList>
    </citation>
    <scope>NUCLEOTIDE SEQUENCE [LARGE SCALE GENOMIC DNA]</scope>
    <source>
        <strain evidence="5 6">Poly41</strain>
    </source>
</reference>
<dbReference type="RefSeq" id="WP_146528103.1">
    <property type="nucleotide sequence ID" value="NZ_SJPV01000006.1"/>
</dbReference>
<dbReference type="GO" id="GO:0016791">
    <property type="term" value="F:phosphatase activity"/>
    <property type="evidence" value="ECO:0007669"/>
    <property type="project" value="TreeGrafter"/>
</dbReference>
<evidence type="ECO:0000259" key="3">
    <source>
        <dbReference type="Pfam" id="PF01590"/>
    </source>
</evidence>
<evidence type="ECO:0000256" key="2">
    <source>
        <dbReference type="SAM" id="Coils"/>
    </source>
</evidence>
<feature type="coiled-coil region" evidence="2">
    <location>
        <begin position="134"/>
        <end position="161"/>
    </location>
</feature>
<dbReference type="Proteomes" id="UP000319143">
    <property type="component" value="Unassembled WGS sequence"/>
</dbReference>
<comment type="caution">
    <text evidence="5">The sequence shown here is derived from an EMBL/GenBank/DDBJ whole genome shotgun (WGS) entry which is preliminary data.</text>
</comment>
<dbReference type="PANTHER" id="PTHR43156:SF2">
    <property type="entry name" value="STAGE II SPORULATION PROTEIN E"/>
    <property type="match status" value="1"/>
</dbReference>
<proteinExistence type="predicted"/>
<dbReference type="PANTHER" id="PTHR43156">
    <property type="entry name" value="STAGE II SPORULATION PROTEIN E-RELATED"/>
    <property type="match status" value="1"/>
</dbReference>